<reference evidence="2 3" key="1">
    <citation type="journal article" date="2021" name="Int. J. Syst. Evol. Microbiol.">
        <title>Lentilactobacillus fungorum sp. nov., isolated from spent mushroom substrates.</title>
        <authorList>
            <person name="Tohno M."/>
            <person name="Tanizawa Y."/>
            <person name="Kojima Y."/>
            <person name="Sakamoto M."/>
            <person name="Ohkuma M."/>
            <person name="Kobayashi H."/>
        </authorList>
    </citation>
    <scope>NUCLEOTIDE SEQUENCE [LARGE SCALE GENOMIC DNA]</scope>
    <source>
        <strain evidence="2 3">YK48G</strain>
    </source>
</reference>
<protein>
    <recommendedName>
        <fullName evidence="4">Surface layer protein A domain-containing protein</fullName>
    </recommendedName>
</protein>
<keyword evidence="3" id="KW-1185">Reference proteome</keyword>
<comment type="caution">
    <text evidence="2">The sequence shown here is derived from an EMBL/GenBank/DDBJ whole genome shotgun (WGS) entry which is preliminary data.</text>
</comment>
<dbReference type="RefSeq" id="WP_232365350.1">
    <property type="nucleotide sequence ID" value="NZ_BNJR01000016.1"/>
</dbReference>
<evidence type="ECO:0000256" key="1">
    <source>
        <dbReference type="SAM" id="SignalP"/>
    </source>
</evidence>
<dbReference type="EMBL" id="BNJR01000016">
    <property type="protein sequence ID" value="GHP14733.1"/>
    <property type="molecule type" value="Genomic_DNA"/>
</dbReference>
<evidence type="ECO:0000313" key="2">
    <source>
        <dbReference type="EMBL" id="GHP14733.1"/>
    </source>
</evidence>
<organism evidence="2 3">
    <name type="scientific">Lentilactobacillus fungorum</name>
    <dbReference type="NCBI Taxonomy" id="2201250"/>
    <lineage>
        <taxon>Bacteria</taxon>
        <taxon>Bacillati</taxon>
        <taxon>Bacillota</taxon>
        <taxon>Bacilli</taxon>
        <taxon>Lactobacillales</taxon>
        <taxon>Lactobacillaceae</taxon>
        <taxon>Lentilactobacillus</taxon>
    </lineage>
</organism>
<accession>A0ABQ3W0N6</accession>
<evidence type="ECO:0000313" key="3">
    <source>
        <dbReference type="Proteomes" id="UP000604765"/>
    </source>
</evidence>
<keyword evidence="1" id="KW-0732">Signal</keyword>
<feature type="signal peptide" evidence="1">
    <location>
        <begin position="1"/>
        <end position="24"/>
    </location>
</feature>
<proteinExistence type="predicted"/>
<feature type="chain" id="PRO_5047282213" description="Surface layer protein A domain-containing protein" evidence="1">
    <location>
        <begin position="25"/>
        <end position="147"/>
    </location>
</feature>
<evidence type="ECO:0008006" key="4">
    <source>
        <dbReference type="Google" id="ProtNLM"/>
    </source>
</evidence>
<gene>
    <name evidence="2" type="ORF">YK48G_21580</name>
</gene>
<name>A0ABQ3W0N6_9LACO</name>
<sequence>MNLQKTVIMSATFLSFFIINSVDAHGSAYHVGTPKALQGCWYLGKTSYLEYWAHHTGTNTLKYSSTYWGYYKPEPYGLTYVKYRYLGARTYRITGWNYATNQDFRIILPNSQRYTYDVRLLNDHYLYLFDRKQVYQKYAKTPSWIVE</sequence>
<dbReference type="Proteomes" id="UP000604765">
    <property type="component" value="Unassembled WGS sequence"/>
</dbReference>